<dbReference type="AlphaFoldDB" id="A0A8J6NJ57"/>
<organism evidence="1 2">
    <name type="scientific">Candidatus Desulfolinea nitratireducens</name>
    <dbReference type="NCBI Taxonomy" id="2841698"/>
    <lineage>
        <taxon>Bacteria</taxon>
        <taxon>Bacillati</taxon>
        <taxon>Chloroflexota</taxon>
        <taxon>Anaerolineae</taxon>
        <taxon>Anaerolineales</taxon>
        <taxon>Anaerolineales incertae sedis</taxon>
        <taxon>Candidatus Desulfolinea</taxon>
    </lineage>
</organism>
<dbReference type="Proteomes" id="UP000614469">
    <property type="component" value="Unassembled WGS sequence"/>
</dbReference>
<protein>
    <submittedName>
        <fullName evidence="1">Uncharacterized protein</fullName>
    </submittedName>
</protein>
<sequence length="73" mass="8852">MYHRHLTHQEFTLAAIDDVIARGKRQDWAELRQAVLKDKNMIDKVLKVCRAHLSDPYAQRYHFWKEYVERQLA</sequence>
<reference evidence="1 2" key="1">
    <citation type="submission" date="2020-08" db="EMBL/GenBank/DDBJ databases">
        <title>Bridging the membrane lipid divide: bacteria of the FCB group superphylum have the potential to synthesize archaeal ether lipids.</title>
        <authorList>
            <person name="Villanueva L."/>
            <person name="Von Meijenfeldt F.A.B."/>
            <person name="Westbye A.B."/>
            <person name="Yadav S."/>
            <person name="Hopmans E.C."/>
            <person name="Dutilh B.E."/>
            <person name="Sinninghe Damste J.S."/>
        </authorList>
    </citation>
    <scope>NUCLEOTIDE SEQUENCE [LARGE SCALE GENOMIC DNA]</scope>
    <source>
        <strain evidence="1">NIOZ-UU36</strain>
    </source>
</reference>
<name>A0A8J6NJ57_9CHLR</name>
<gene>
    <name evidence="1" type="ORF">H8E29_09235</name>
</gene>
<comment type="caution">
    <text evidence="1">The sequence shown here is derived from an EMBL/GenBank/DDBJ whole genome shotgun (WGS) entry which is preliminary data.</text>
</comment>
<dbReference type="EMBL" id="JACNJN010000110">
    <property type="protein sequence ID" value="MBC8335435.1"/>
    <property type="molecule type" value="Genomic_DNA"/>
</dbReference>
<accession>A0A8J6NJ57</accession>
<evidence type="ECO:0000313" key="1">
    <source>
        <dbReference type="EMBL" id="MBC8335435.1"/>
    </source>
</evidence>
<proteinExistence type="predicted"/>
<evidence type="ECO:0000313" key="2">
    <source>
        <dbReference type="Proteomes" id="UP000614469"/>
    </source>
</evidence>